<keyword evidence="3" id="KW-1185">Reference proteome</keyword>
<dbReference type="Gene3D" id="3.30.70.1230">
    <property type="entry name" value="Nucleotide cyclase"/>
    <property type="match status" value="1"/>
</dbReference>
<gene>
    <name evidence="2" type="ORF">DL239_18995</name>
</gene>
<evidence type="ECO:0000259" key="1">
    <source>
        <dbReference type="PROSITE" id="PS50125"/>
    </source>
</evidence>
<evidence type="ECO:0000313" key="3">
    <source>
        <dbReference type="Proteomes" id="UP001429564"/>
    </source>
</evidence>
<sequence length="595" mass="66130">MVDEHKPVVSEKRRLAAVAFADVAGFSRLMAEDDIRTSNRWEILIKDLLVPLLKKNDGRLVGTAGDAILVEFQSVVAALKWAADVQKVLHAVENKSEEDDLQLRIAINVDDVLVHQGTILGDGVNIASRIHDAAAPGQIVATGLVRELAGNKANVRFRDMGTPRLKNIKRIVHLFQVVPIEGSAEEMTTLHQPFIEWTSRPTVAILPFRSSSGHEMEEYFGSGITEDIINGLSRSHAFHVIARASTLRFANSSMDVQEIASQLGVNYVMDGSVRRQGDRLRISAELVDVSLNRSIWSETFDGTAEDLFDFQDTIVASVVGSFEPRLKAHGIERVRNRSTDSLDAYDCVLKAASELYRFTDDGYRRSGMALRRAMDLDPTYAQAYAYSAWRLNFLVGEERSEDPDRDKKLALDHAQHSISLDPDDSFCQVVAGHLTSLIESDPHQAMSMFNLALSLDQNNALGWAFSAVTLSYLGRRDEAMPRFQNAFKLSPFDALNFTWWTGAGIAEFVAGNYADSISWLQKARHVNPRFIATTRILAASLALNGQEEKARAVGADLLALEKNFSVDHFVSWYPLVRSEDKLALKRGLFIAGLPR</sequence>
<dbReference type="Gene3D" id="3.40.50.10070">
    <property type="entry name" value="TolB, N-terminal domain"/>
    <property type="match status" value="1"/>
</dbReference>
<organism evidence="2 3">
    <name type="scientific">Parasedimentitalea denitrificans</name>
    <dbReference type="NCBI Taxonomy" id="2211118"/>
    <lineage>
        <taxon>Bacteria</taxon>
        <taxon>Pseudomonadati</taxon>
        <taxon>Pseudomonadota</taxon>
        <taxon>Alphaproteobacteria</taxon>
        <taxon>Rhodobacterales</taxon>
        <taxon>Paracoccaceae</taxon>
        <taxon>Parasedimentitalea</taxon>
    </lineage>
</organism>
<dbReference type="Pfam" id="PF00211">
    <property type="entry name" value="Guanylate_cyc"/>
    <property type="match status" value="1"/>
</dbReference>
<dbReference type="RefSeq" id="WP_240932007.1">
    <property type="nucleotide sequence ID" value="NZ_QHLQ01000026.1"/>
</dbReference>
<proteinExistence type="predicted"/>
<comment type="caution">
    <text evidence="2">The sequence shown here is derived from an EMBL/GenBank/DDBJ whole genome shotgun (WGS) entry which is preliminary data.</text>
</comment>
<dbReference type="PROSITE" id="PS50125">
    <property type="entry name" value="GUANYLATE_CYCLASE_2"/>
    <property type="match status" value="1"/>
</dbReference>
<dbReference type="EMBL" id="QHLQ01000026">
    <property type="protein sequence ID" value="NIZ63057.1"/>
    <property type="molecule type" value="Genomic_DNA"/>
</dbReference>
<dbReference type="InterPro" id="IPR050697">
    <property type="entry name" value="Adenylyl/Guanylyl_Cyclase_3/4"/>
</dbReference>
<dbReference type="InterPro" id="IPR029787">
    <property type="entry name" value="Nucleotide_cyclase"/>
</dbReference>
<accession>A0ABX0WEF1</accession>
<dbReference type="SUPFAM" id="SSF52964">
    <property type="entry name" value="TolB, N-terminal domain"/>
    <property type="match status" value="1"/>
</dbReference>
<dbReference type="Gene3D" id="1.25.40.10">
    <property type="entry name" value="Tetratricopeptide repeat domain"/>
    <property type="match status" value="1"/>
</dbReference>
<reference evidence="2 3" key="1">
    <citation type="submission" date="2018-05" db="EMBL/GenBank/DDBJ databases">
        <authorList>
            <person name="Zhang Y.-J."/>
        </authorList>
    </citation>
    <scope>NUCLEOTIDE SEQUENCE [LARGE SCALE GENOMIC DNA]</scope>
    <source>
        <strain evidence="2 3">CY04</strain>
    </source>
</reference>
<dbReference type="SUPFAM" id="SSF55073">
    <property type="entry name" value="Nucleotide cyclase"/>
    <property type="match status" value="1"/>
</dbReference>
<dbReference type="InterPro" id="IPR011990">
    <property type="entry name" value="TPR-like_helical_dom_sf"/>
</dbReference>
<protein>
    <submittedName>
        <fullName evidence="2">Adenylate cyclase</fullName>
    </submittedName>
</protein>
<dbReference type="Pfam" id="PF04052">
    <property type="entry name" value="TolB_N"/>
    <property type="match status" value="1"/>
</dbReference>
<dbReference type="SUPFAM" id="SSF48452">
    <property type="entry name" value="TPR-like"/>
    <property type="match status" value="1"/>
</dbReference>
<name>A0ABX0WEF1_9RHOB</name>
<dbReference type="SMART" id="SM00044">
    <property type="entry name" value="CYCc"/>
    <property type="match status" value="1"/>
</dbReference>
<dbReference type="CDD" id="cd07302">
    <property type="entry name" value="CHD"/>
    <property type="match status" value="1"/>
</dbReference>
<dbReference type="PANTHER" id="PTHR43081">
    <property type="entry name" value="ADENYLATE CYCLASE, TERMINAL-DIFFERENTIATION SPECIFIC-RELATED"/>
    <property type="match status" value="1"/>
</dbReference>
<dbReference type="PANTHER" id="PTHR43081:SF19">
    <property type="entry name" value="PH-SENSITIVE ADENYLATE CYCLASE RV1264"/>
    <property type="match status" value="1"/>
</dbReference>
<feature type="domain" description="Guanylate cyclase" evidence="1">
    <location>
        <begin position="17"/>
        <end position="131"/>
    </location>
</feature>
<dbReference type="InterPro" id="IPR007195">
    <property type="entry name" value="TolB_N"/>
</dbReference>
<evidence type="ECO:0000313" key="2">
    <source>
        <dbReference type="EMBL" id="NIZ63057.1"/>
    </source>
</evidence>
<dbReference type="InterPro" id="IPR001054">
    <property type="entry name" value="A/G_cyclase"/>
</dbReference>
<dbReference type="Proteomes" id="UP001429564">
    <property type="component" value="Unassembled WGS sequence"/>
</dbReference>